<dbReference type="PROSITE" id="PS50225">
    <property type="entry name" value="SOCS"/>
    <property type="match status" value="1"/>
</dbReference>
<evidence type="ECO:0000313" key="6">
    <source>
        <dbReference type="Proteomes" id="UP001208570"/>
    </source>
</evidence>
<evidence type="ECO:0000256" key="2">
    <source>
        <dbReference type="ARBA" id="ARBA00023043"/>
    </source>
</evidence>
<comment type="caution">
    <text evidence="5">The sequence shown here is derived from an EMBL/GenBank/DDBJ whole genome shotgun (WGS) entry which is preliminary data.</text>
</comment>
<dbReference type="GO" id="GO:0085020">
    <property type="term" value="P:protein K6-linked ubiquitination"/>
    <property type="evidence" value="ECO:0007669"/>
    <property type="project" value="TreeGrafter"/>
</dbReference>
<feature type="domain" description="SOCS box" evidence="4">
    <location>
        <begin position="200"/>
        <end position="241"/>
    </location>
</feature>
<dbReference type="SUPFAM" id="SSF158235">
    <property type="entry name" value="SOCS box-like"/>
    <property type="match status" value="1"/>
</dbReference>
<feature type="repeat" description="ANK" evidence="3">
    <location>
        <begin position="48"/>
        <end position="80"/>
    </location>
</feature>
<dbReference type="InterPro" id="IPR002110">
    <property type="entry name" value="Ankyrin_rpt"/>
</dbReference>
<keyword evidence="6" id="KW-1185">Reference proteome</keyword>
<dbReference type="Pfam" id="PF07525">
    <property type="entry name" value="SOCS_box"/>
    <property type="match status" value="1"/>
</dbReference>
<dbReference type="PANTHER" id="PTHR24171:SF8">
    <property type="entry name" value="BRCA1-ASSOCIATED RING DOMAIN PROTEIN 1"/>
    <property type="match status" value="1"/>
</dbReference>
<dbReference type="AlphaFoldDB" id="A0AAD9JKG8"/>
<dbReference type="Pfam" id="PF12796">
    <property type="entry name" value="Ank_2"/>
    <property type="match status" value="1"/>
</dbReference>
<evidence type="ECO:0000313" key="5">
    <source>
        <dbReference type="EMBL" id="KAK2154108.1"/>
    </source>
</evidence>
<dbReference type="Proteomes" id="UP001208570">
    <property type="component" value="Unassembled WGS sequence"/>
</dbReference>
<feature type="repeat" description="ANK" evidence="3">
    <location>
        <begin position="81"/>
        <end position="105"/>
    </location>
</feature>
<dbReference type="GO" id="GO:0070531">
    <property type="term" value="C:BRCA1-A complex"/>
    <property type="evidence" value="ECO:0007669"/>
    <property type="project" value="TreeGrafter"/>
</dbReference>
<dbReference type="SMART" id="SM00248">
    <property type="entry name" value="ANK"/>
    <property type="match status" value="3"/>
</dbReference>
<dbReference type="Gene3D" id="1.25.40.20">
    <property type="entry name" value="Ankyrin repeat-containing domain"/>
    <property type="match status" value="1"/>
</dbReference>
<dbReference type="EMBL" id="JAODUP010000276">
    <property type="protein sequence ID" value="KAK2154108.1"/>
    <property type="molecule type" value="Genomic_DNA"/>
</dbReference>
<dbReference type="InterPro" id="IPR036770">
    <property type="entry name" value="Ankyrin_rpt-contain_sf"/>
</dbReference>
<sequence>MDDLFGMLYSDLPPSRKLLTAVMSNMVDCLASLISEGIDVNAHLNKSSGNTALHISCEMGHHGCVKQLLSGGANPDQGNDFGYCPIHLALAKGHAECVRILIHYGGCSSDPVLVWHSRTFSDEPVWLGYTQDLAKLLFKATSDFRTMPNKIKCHFYTQYLRNNTDKEMVKLYFLTGNRLSKVEFNQLVGAADGEMKAWLLTMQRPQSLQFYARNEIRKYLKPNVYKCINDLPLPQKIKQYLLLEDEM</sequence>
<accession>A0AAD9JKG8</accession>
<protein>
    <recommendedName>
        <fullName evidence="4">SOCS box domain-containing protein</fullName>
    </recommendedName>
</protein>
<dbReference type="PROSITE" id="PS50088">
    <property type="entry name" value="ANK_REPEAT"/>
    <property type="match status" value="2"/>
</dbReference>
<proteinExistence type="predicted"/>
<dbReference type="GO" id="GO:0004842">
    <property type="term" value="F:ubiquitin-protein transferase activity"/>
    <property type="evidence" value="ECO:0007669"/>
    <property type="project" value="TreeGrafter"/>
</dbReference>
<gene>
    <name evidence="5" type="ORF">LSH36_276g01023</name>
</gene>
<dbReference type="CDD" id="cd03587">
    <property type="entry name" value="SOCS"/>
    <property type="match status" value="1"/>
</dbReference>
<dbReference type="SMART" id="SM00969">
    <property type="entry name" value="SOCS_box"/>
    <property type="match status" value="1"/>
</dbReference>
<name>A0AAD9JKG8_9ANNE</name>
<evidence type="ECO:0000259" key="4">
    <source>
        <dbReference type="PROSITE" id="PS50225"/>
    </source>
</evidence>
<keyword evidence="1" id="KW-0677">Repeat</keyword>
<dbReference type="GO" id="GO:0035556">
    <property type="term" value="P:intracellular signal transduction"/>
    <property type="evidence" value="ECO:0007669"/>
    <property type="project" value="InterPro"/>
</dbReference>
<dbReference type="PANTHER" id="PTHR24171">
    <property type="entry name" value="ANKYRIN REPEAT DOMAIN-CONTAINING PROTEIN 39-RELATED"/>
    <property type="match status" value="1"/>
</dbReference>
<evidence type="ECO:0000256" key="3">
    <source>
        <dbReference type="PROSITE-ProRule" id="PRU00023"/>
    </source>
</evidence>
<organism evidence="5 6">
    <name type="scientific">Paralvinella palmiformis</name>
    <dbReference type="NCBI Taxonomy" id="53620"/>
    <lineage>
        <taxon>Eukaryota</taxon>
        <taxon>Metazoa</taxon>
        <taxon>Spiralia</taxon>
        <taxon>Lophotrochozoa</taxon>
        <taxon>Annelida</taxon>
        <taxon>Polychaeta</taxon>
        <taxon>Sedentaria</taxon>
        <taxon>Canalipalpata</taxon>
        <taxon>Terebellida</taxon>
        <taxon>Terebelliformia</taxon>
        <taxon>Alvinellidae</taxon>
        <taxon>Paralvinella</taxon>
    </lineage>
</organism>
<dbReference type="InterPro" id="IPR001496">
    <property type="entry name" value="SOCS_box"/>
</dbReference>
<keyword evidence="2 3" id="KW-0040">ANK repeat</keyword>
<reference evidence="5" key="1">
    <citation type="journal article" date="2023" name="Mol. Biol. Evol.">
        <title>Third-Generation Sequencing Reveals the Adaptive Role of the Epigenome in Three Deep-Sea Polychaetes.</title>
        <authorList>
            <person name="Perez M."/>
            <person name="Aroh O."/>
            <person name="Sun Y."/>
            <person name="Lan Y."/>
            <person name="Juniper S.K."/>
            <person name="Young C.R."/>
            <person name="Angers B."/>
            <person name="Qian P.Y."/>
        </authorList>
    </citation>
    <scope>NUCLEOTIDE SEQUENCE</scope>
    <source>
        <strain evidence="5">P08H-3</strain>
    </source>
</reference>
<dbReference type="Gene3D" id="1.10.750.20">
    <property type="entry name" value="SOCS box"/>
    <property type="match status" value="1"/>
</dbReference>
<dbReference type="SUPFAM" id="SSF48403">
    <property type="entry name" value="Ankyrin repeat"/>
    <property type="match status" value="1"/>
</dbReference>
<dbReference type="PROSITE" id="PS50297">
    <property type="entry name" value="ANK_REP_REGION"/>
    <property type="match status" value="2"/>
</dbReference>
<dbReference type="GO" id="GO:0031436">
    <property type="term" value="C:BRCA1-BARD1 complex"/>
    <property type="evidence" value="ECO:0007669"/>
    <property type="project" value="TreeGrafter"/>
</dbReference>
<evidence type="ECO:0000256" key="1">
    <source>
        <dbReference type="ARBA" id="ARBA00022737"/>
    </source>
</evidence>
<dbReference type="InterPro" id="IPR036036">
    <property type="entry name" value="SOCS_box-like_dom_sf"/>
</dbReference>